<reference evidence="3" key="1">
    <citation type="submission" date="2017-11" db="EMBL/GenBank/DDBJ databases">
        <authorList>
            <person name="Lima N.C."/>
            <person name="Parody-Merino A.M."/>
            <person name="Battley P.F."/>
            <person name="Fidler A.E."/>
            <person name="Prosdocimi F."/>
        </authorList>
    </citation>
    <scope>NUCLEOTIDE SEQUENCE [LARGE SCALE GENOMIC DNA]</scope>
</reference>
<evidence type="ECO:0000313" key="3">
    <source>
        <dbReference type="Proteomes" id="UP000233556"/>
    </source>
</evidence>
<evidence type="ECO:0000313" key="2">
    <source>
        <dbReference type="EMBL" id="PKU48524.1"/>
    </source>
</evidence>
<sequence length="97" mass="11032">MRLSQGKREVLQVGQGNPKQTYRLGGGRIESSPEKDLGVLVDEKLDMNQQRGLTAQKANHILCHIKNMASRLREVIFPLYFALLRPHLEPCIPLWSP</sequence>
<gene>
    <name evidence="2" type="ORF">llap_1152</name>
</gene>
<proteinExistence type="predicted"/>
<dbReference type="EMBL" id="KZ505651">
    <property type="protein sequence ID" value="PKU48524.1"/>
    <property type="molecule type" value="Genomic_DNA"/>
</dbReference>
<keyword evidence="3" id="KW-1185">Reference proteome</keyword>
<name>A0A2I0UR46_LIMLA</name>
<dbReference type="AlphaFoldDB" id="A0A2I0UR46"/>
<evidence type="ECO:0000256" key="1">
    <source>
        <dbReference type="SAM" id="MobiDB-lite"/>
    </source>
</evidence>
<organism evidence="2 3">
    <name type="scientific">Limosa lapponica baueri</name>
    <dbReference type="NCBI Taxonomy" id="1758121"/>
    <lineage>
        <taxon>Eukaryota</taxon>
        <taxon>Metazoa</taxon>
        <taxon>Chordata</taxon>
        <taxon>Craniata</taxon>
        <taxon>Vertebrata</taxon>
        <taxon>Euteleostomi</taxon>
        <taxon>Archelosauria</taxon>
        <taxon>Archosauria</taxon>
        <taxon>Dinosauria</taxon>
        <taxon>Saurischia</taxon>
        <taxon>Theropoda</taxon>
        <taxon>Coelurosauria</taxon>
        <taxon>Aves</taxon>
        <taxon>Neognathae</taxon>
        <taxon>Neoaves</taxon>
        <taxon>Charadriiformes</taxon>
        <taxon>Scolopacidae</taxon>
        <taxon>Limosa</taxon>
    </lineage>
</organism>
<evidence type="ECO:0008006" key="4">
    <source>
        <dbReference type="Google" id="ProtNLM"/>
    </source>
</evidence>
<protein>
    <recommendedName>
        <fullName evidence="4">Rna-directed dna polymerase from mobile element jockey-like</fullName>
    </recommendedName>
</protein>
<reference evidence="3" key="2">
    <citation type="submission" date="2017-12" db="EMBL/GenBank/DDBJ databases">
        <title>Genome sequence of the Bar-tailed Godwit (Limosa lapponica baueri).</title>
        <authorList>
            <person name="Lima N.C.B."/>
            <person name="Parody-Merino A.M."/>
            <person name="Battley P.F."/>
            <person name="Fidler A.E."/>
            <person name="Prosdocimi F."/>
        </authorList>
    </citation>
    <scope>NUCLEOTIDE SEQUENCE [LARGE SCALE GENOMIC DNA]</scope>
</reference>
<dbReference type="OrthoDB" id="73680at2759"/>
<feature type="region of interest" description="Disordered" evidence="1">
    <location>
        <begin position="1"/>
        <end position="28"/>
    </location>
</feature>
<dbReference type="PANTHER" id="PTHR33332">
    <property type="entry name" value="REVERSE TRANSCRIPTASE DOMAIN-CONTAINING PROTEIN"/>
    <property type="match status" value="1"/>
</dbReference>
<feature type="compositionally biased region" description="Basic and acidic residues" evidence="1">
    <location>
        <begin position="1"/>
        <end position="10"/>
    </location>
</feature>
<dbReference type="Proteomes" id="UP000233556">
    <property type="component" value="Unassembled WGS sequence"/>
</dbReference>
<accession>A0A2I0UR46</accession>